<organism evidence="3 4">
    <name type="scientific">Hymenoscyphus fraxineus</name>
    <dbReference type="NCBI Taxonomy" id="746836"/>
    <lineage>
        <taxon>Eukaryota</taxon>
        <taxon>Fungi</taxon>
        <taxon>Dikarya</taxon>
        <taxon>Ascomycota</taxon>
        <taxon>Pezizomycotina</taxon>
        <taxon>Leotiomycetes</taxon>
        <taxon>Helotiales</taxon>
        <taxon>Helotiaceae</taxon>
        <taxon>Hymenoscyphus</taxon>
    </lineage>
</organism>
<protein>
    <submittedName>
        <fullName evidence="3">Uncharacterized protein</fullName>
    </submittedName>
</protein>
<gene>
    <name evidence="3" type="ORF">HYFRA_00008240</name>
</gene>
<evidence type="ECO:0000256" key="1">
    <source>
        <dbReference type="SAM" id="Coils"/>
    </source>
</evidence>
<keyword evidence="4" id="KW-1185">Reference proteome</keyword>
<keyword evidence="1" id="KW-0175">Coiled coil</keyword>
<dbReference type="Proteomes" id="UP000696280">
    <property type="component" value="Unassembled WGS sequence"/>
</dbReference>
<reference evidence="3" key="1">
    <citation type="submission" date="2021-07" db="EMBL/GenBank/DDBJ databases">
        <authorList>
            <person name="Durling M."/>
        </authorList>
    </citation>
    <scope>NUCLEOTIDE SEQUENCE</scope>
</reference>
<evidence type="ECO:0000256" key="2">
    <source>
        <dbReference type="SAM" id="MobiDB-lite"/>
    </source>
</evidence>
<accession>A0A9N9L548</accession>
<sequence length="94" mass="10521">MPGDRQNKDALIGKKLPSAKNKNNNTDFKQDFIDLLAQRLDNLKEEVEKAVKSYKEVQRMLNSRGETGQKQLGALLPTAAQDTFYSMGHLEGIA</sequence>
<name>A0A9N9L548_9HELO</name>
<feature type="region of interest" description="Disordered" evidence="2">
    <location>
        <begin position="1"/>
        <end position="27"/>
    </location>
</feature>
<feature type="compositionally biased region" description="Basic and acidic residues" evidence="2">
    <location>
        <begin position="1"/>
        <end position="12"/>
    </location>
</feature>
<comment type="caution">
    <text evidence="3">The sequence shown here is derived from an EMBL/GenBank/DDBJ whole genome shotgun (WGS) entry which is preliminary data.</text>
</comment>
<proteinExistence type="predicted"/>
<dbReference type="AlphaFoldDB" id="A0A9N9L548"/>
<dbReference type="EMBL" id="CAJVRL010000099">
    <property type="protein sequence ID" value="CAG8960520.1"/>
    <property type="molecule type" value="Genomic_DNA"/>
</dbReference>
<dbReference type="OrthoDB" id="10421801at2759"/>
<evidence type="ECO:0000313" key="3">
    <source>
        <dbReference type="EMBL" id="CAG8960520.1"/>
    </source>
</evidence>
<evidence type="ECO:0000313" key="4">
    <source>
        <dbReference type="Proteomes" id="UP000696280"/>
    </source>
</evidence>
<feature type="coiled-coil region" evidence="1">
    <location>
        <begin position="33"/>
        <end position="60"/>
    </location>
</feature>